<dbReference type="PANTHER" id="PTHR43557:SF2">
    <property type="entry name" value="RIESKE DOMAIN-CONTAINING PROTEIN-RELATED"/>
    <property type="match status" value="1"/>
</dbReference>
<dbReference type="SUPFAM" id="SSF55424">
    <property type="entry name" value="FAD/NAD-linked reductases, dimerisation (C-terminal) domain"/>
    <property type="match status" value="1"/>
</dbReference>
<accession>A0ABQ5Z7D7</accession>
<proteinExistence type="predicted"/>
<reference evidence="8" key="1">
    <citation type="journal article" date="2019" name="Int. J. Syst. Evol. Microbiol.">
        <title>The Global Catalogue of Microorganisms (GCM) 10K type strain sequencing project: providing services to taxonomists for standard genome sequencing and annotation.</title>
        <authorList>
            <consortium name="The Broad Institute Genomics Platform"/>
            <consortium name="The Broad Institute Genome Sequencing Center for Infectious Disease"/>
            <person name="Wu L."/>
            <person name="Ma J."/>
        </authorList>
    </citation>
    <scope>NUCLEOTIDE SEQUENCE [LARGE SCALE GENOMIC DNA]</scope>
    <source>
        <strain evidence="8">NBRC 102146</strain>
    </source>
</reference>
<keyword evidence="3" id="KW-0274">FAD</keyword>
<feature type="domain" description="FAD/NAD(P)-binding" evidence="5">
    <location>
        <begin position="20"/>
        <end position="296"/>
    </location>
</feature>
<feature type="domain" description="Reductase C-terminal" evidence="6">
    <location>
        <begin position="315"/>
        <end position="399"/>
    </location>
</feature>
<dbReference type="SUPFAM" id="SSF51905">
    <property type="entry name" value="FAD/NAD(P)-binding domain"/>
    <property type="match status" value="2"/>
</dbReference>
<evidence type="ECO:0000313" key="7">
    <source>
        <dbReference type="EMBL" id="GLR48715.1"/>
    </source>
</evidence>
<comment type="caution">
    <text evidence="7">The sequence shown here is derived from an EMBL/GenBank/DDBJ whole genome shotgun (WGS) entry which is preliminary data.</text>
</comment>
<protein>
    <submittedName>
        <fullName evidence="7">Pyridine nucleotide-disulfide oxidoreductase</fullName>
    </submittedName>
</protein>
<evidence type="ECO:0000256" key="2">
    <source>
        <dbReference type="ARBA" id="ARBA00022630"/>
    </source>
</evidence>
<keyword evidence="2" id="KW-0285">Flavoprotein</keyword>
<evidence type="ECO:0000256" key="4">
    <source>
        <dbReference type="ARBA" id="ARBA00023002"/>
    </source>
</evidence>
<organism evidence="7 8">
    <name type="scientific">Sphingomonas astaxanthinifaciens DSM 22298</name>
    <dbReference type="NCBI Taxonomy" id="1123267"/>
    <lineage>
        <taxon>Bacteria</taxon>
        <taxon>Pseudomonadati</taxon>
        <taxon>Pseudomonadota</taxon>
        <taxon>Alphaproteobacteria</taxon>
        <taxon>Sphingomonadales</taxon>
        <taxon>Sphingomonadaceae</taxon>
        <taxon>Sphingomonas</taxon>
    </lineage>
</organism>
<dbReference type="PANTHER" id="PTHR43557">
    <property type="entry name" value="APOPTOSIS-INDUCING FACTOR 1"/>
    <property type="match status" value="1"/>
</dbReference>
<keyword evidence="4" id="KW-0560">Oxidoreductase</keyword>
<keyword evidence="8" id="KW-1185">Reference proteome</keyword>
<dbReference type="Proteomes" id="UP001156703">
    <property type="component" value="Unassembled WGS sequence"/>
</dbReference>
<dbReference type="RefSeq" id="WP_245605095.1">
    <property type="nucleotide sequence ID" value="NZ_BSOO01000036.1"/>
</dbReference>
<dbReference type="EMBL" id="BSOO01000036">
    <property type="protein sequence ID" value="GLR48715.1"/>
    <property type="molecule type" value="Genomic_DNA"/>
</dbReference>
<name>A0ABQ5Z7D7_9SPHN</name>
<evidence type="ECO:0000313" key="8">
    <source>
        <dbReference type="Proteomes" id="UP001156703"/>
    </source>
</evidence>
<dbReference type="Gene3D" id="3.30.390.30">
    <property type="match status" value="1"/>
</dbReference>
<comment type="cofactor">
    <cofactor evidence="1">
        <name>FAD</name>
        <dbReference type="ChEBI" id="CHEBI:57692"/>
    </cofactor>
</comment>
<dbReference type="PRINTS" id="PR00368">
    <property type="entry name" value="FADPNR"/>
</dbReference>
<dbReference type="InterPro" id="IPR050446">
    <property type="entry name" value="FAD-oxidoreductase/Apoptosis"/>
</dbReference>
<dbReference type="InterPro" id="IPR028202">
    <property type="entry name" value="Reductase_C"/>
</dbReference>
<gene>
    <name evidence="7" type="ORF">GCM10007925_24350</name>
</gene>
<dbReference type="PRINTS" id="PR00469">
    <property type="entry name" value="PNDRDTASEII"/>
</dbReference>
<evidence type="ECO:0000256" key="1">
    <source>
        <dbReference type="ARBA" id="ARBA00001974"/>
    </source>
</evidence>
<dbReference type="Pfam" id="PF07992">
    <property type="entry name" value="Pyr_redox_2"/>
    <property type="match status" value="1"/>
</dbReference>
<dbReference type="InterPro" id="IPR036188">
    <property type="entry name" value="FAD/NAD-bd_sf"/>
</dbReference>
<evidence type="ECO:0000256" key="3">
    <source>
        <dbReference type="ARBA" id="ARBA00022827"/>
    </source>
</evidence>
<dbReference type="InterPro" id="IPR023753">
    <property type="entry name" value="FAD/NAD-binding_dom"/>
</dbReference>
<evidence type="ECO:0000259" key="5">
    <source>
        <dbReference type="Pfam" id="PF07992"/>
    </source>
</evidence>
<evidence type="ECO:0000259" key="6">
    <source>
        <dbReference type="Pfam" id="PF14759"/>
    </source>
</evidence>
<dbReference type="InterPro" id="IPR016156">
    <property type="entry name" value="FAD/NAD-linked_Rdtase_dimer_sf"/>
</dbReference>
<sequence>MRGRRNRQRDHHRGAELTRFDVLVVGTGHAGVAAAIHLRQAGFAGSIALLGEETELPYERPPLSKDYLLGTRGREEFRFRTADFWADKGVALVPGERVERIDPQARTVACASGREIGYSELVWTAGGRARRLGNAHVIRTLDDVDRLKEALTDARSVLVIGGGWIGLEAAAALTKLGKRVTLAEREPRLLARCSGHALSDFLADRHVREGVDVRLGVADIDSSAFDLVVAGIGIEPEGGPLLDAGAEGGNGVLVDELGRTTLPHIWAAGDVALHRNPFGPDRPIRIESVQHATDQAACVARAIVGAPAPYAAMPWFWSNQYDLKLQTVGLSHDHDEELVRGDPASGRFSILYRRKGKVIALDCVNMVRDYVQGRALIERGSEVEASLLTDAERPLKSLLE</sequence>
<dbReference type="Gene3D" id="3.50.50.60">
    <property type="entry name" value="FAD/NAD(P)-binding domain"/>
    <property type="match status" value="2"/>
</dbReference>
<dbReference type="Pfam" id="PF14759">
    <property type="entry name" value="Reductase_C"/>
    <property type="match status" value="1"/>
</dbReference>